<dbReference type="Proteomes" id="UP000886748">
    <property type="component" value="Unassembled WGS sequence"/>
</dbReference>
<keyword evidence="1" id="KW-0472">Membrane</keyword>
<reference evidence="2" key="1">
    <citation type="submission" date="2020-10" db="EMBL/GenBank/DDBJ databases">
        <authorList>
            <person name="Gilroy R."/>
        </authorList>
    </citation>
    <scope>NUCLEOTIDE SEQUENCE</scope>
    <source>
        <strain evidence="2">CHK154-7741</strain>
    </source>
</reference>
<feature type="transmembrane region" description="Helical" evidence="1">
    <location>
        <begin position="48"/>
        <end position="70"/>
    </location>
</feature>
<keyword evidence="1" id="KW-1133">Transmembrane helix</keyword>
<keyword evidence="1" id="KW-0812">Transmembrane</keyword>
<comment type="caution">
    <text evidence="2">The sequence shown here is derived from an EMBL/GenBank/DDBJ whole genome shotgun (WGS) entry which is preliminary data.</text>
</comment>
<protein>
    <submittedName>
        <fullName evidence="2">Uncharacterized protein</fullName>
    </submittedName>
</protein>
<organism evidence="2 3">
    <name type="scientific">Candidatus Limenecus avicola</name>
    <dbReference type="NCBI Taxonomy" id="2840847"/>
    <lineage>
        <taxon>Bacteria</taxon>
        <taxon>Bacillati</taxon>
        <taxon>Bacillota</taxon>
        <taxon>Clostridia</taxon>
        <taxon>Eubacteriales</taxon>
        <taxon>Clostridiaceae</taxon>
        <taxon>Clostridiaceae incertae sedis</taxon>
        <taxon>Candidatus Limenecus</taxon>
    </lineage>
</organism>
<feature type="transmembrane region" description="Helical" evidence="1">
    <location>
        <begin position="76"/>
        <end position="95"/>
    </location>
</feature>
<proteinExistence type="predicted"/>
<evidence type="ECO:0000313" key="3">
    <source>
        <dbReference type="Proteomes" id="UP000886748"/>
    </source>
</evidence>
<dbReference type="AlphaFoldDB" id="A0A9D1N1U2"/>
<accession>A0A9D1N1U2</accession>
<evidence type="ECO:0000256" key="1">
    <source>
        <dbReference type="SAM" id="Phobius"/>
    </source>
</evidence>
<gene>
    <name evidence="2" type="ORF">IAD26_08725</name>
</gene>
<evidence type="ECO:0000313" key="2">
    <source>
        <dbReference type="EMBL" id="HIU93199.1"/>
    </source>
</evidence>
<dbReference type="EMBL" id="DVOD01000062">
    <property type="protein sequence ID" value="HIU93199.1"/>
    <property type="molecule type" value="Genomic_DNA"/>
</dbReference>
<feature type="transmembrane region" description="Helical" evidence="1">
    <location>
        <begin position="16"/>
        <end position="39"/>
    </location>
</feature>
<name>A0A9D1N1U2_9CLOT</name>
<feature type="transmembrane region" description="Helical" evidence="1">
    <location>
        <begin position="107"/>
        <end position="126"/>
    </location>
</feature>
<sequence length="127" mass="14459">MIDSAQLIKIIHQLPASLISIIVTNVLLILGFALGKLVLYRNENAIKFYAYFSVFISVLFALYFISILWFSLSNLYLGNAVYAAIFPIFLFLPFIIGHFASYEKVHFYTNIQILTLIISLLLALSFI</sequence>
<reference evidence="2" key="2">
    <citation type="journal article" date="2021" name="PeerJ">
        <title>Extensive microbial diversity within the chicken gut microbiome revealed by metagenomics and culture.</title>
        <authorList>
            <person name="Gilroy R."/>
            <person name="Ravi A."/>
            <person name="Getino M."/>
            <person name="Pursley I."/>
            <person name="Horton D.L."/>
            <person name="Alikhan N.F."/>
            <person name="Baker D."/>
            <person name="Gharbi K."/>
            <person name="Hall N."/>
            <person name="Watson M."/>
            <person name="Adriaenssens E.M."/>
            <person name="Foster-Nyarko E."/>
            <person name="Jarju S."/>
            <person name="Secka A."/>
            <person name="Antonio M."/>
            <person name="Oren A."/>
            <person name="Chaudhuri R.R."/>
            <person name="La Ragione R."/>
            <person name="Hildebrand F."/>
            <person name="Pallen M.J."/>
        </authorList>
    </citation>
    <scope>NUCLEOTIDE SEQUENCE</scope>
    <source>
        <strain evidence="2">CHK154-7741</strain>
    </source>
</reference>